<name>A0AAJ6CJS4_9BASI</name>
<dbReference type="SUPFAM" id="SSF160219">
    <property type="entry name" value="AMPKBI-like"/>
    <property type="match status" value="1"/>
</dbReference>
<dbReference type="InterPro" id="IPR037256">
    <property type="entry name" value="ASC_dom_sf"/>
</dbReference>
<dbReference type="InterPro" id="IPR013783">
    <property type="entry name" value="Ig-like_fold"/>
</dbReference>
<gene>
    <name evidence="4" type="ORF">MYAM1_003860</name>
</gene>
<dbReference type="Proteomes" id="UP001219567">
    <property type="component" value="Chromosome 7"/>
</dbReference>
<dbReference type="Pfam" id="PF16561">
    <property type="entry name" value="AMPK1_CBM"/>
    <property type="match status" value="1"/>
</dbReference>
<feature type="region of interest" description="Disordered" evidence="2">
    <location>
        <begin position="356"/>
        <end position="377"/>
    </location>
</feature>
<evidence type="ECO:0000313" key="5">
    <source>
        <dbReference type="Proteomes" id="UP001219567"/>
    </source>
</evidence>
<feature type="region of interest" description="Disordered" evidence="2">
    <location>
        <begin position="396"/>
        <end position="452"/>
    </location>
</feature>
<accession>A0AAJ6CJS4</accession>
<dbReference type="Gene3D" id="2.60.40.10">
    <property type="entry name" value="Immunoglobulins"/>
    <property type="match status" value="1"/>
</dbReference>
<evidence type="ECO:0000313" key="4">
    <source>
        <dbReference type="EMBL" id="WFD01099.1"/>
    </source>
</evidence>
<feature type="compositionally biased region" description="Basic and acidic residues" evidence="2">
    <location>
        <begin position="318"/>
        <end position="327"/>
    </location>
</feature>
<feature type="compositionally biased region" description="Basic and acidic residues" evidence="2">
    <location>
        <begin position="429"/>
        <end position="443"/>
    </location>
</feature>
<comment type="similarity">
    <text evidence="1">Belongs to the 5'-AMP-activated protein kinase beta subunit family.</text>
</comment>
<dbReference type="PANTHER" id="PTHR10343">
    <property type="entry name" value="5'-AMP-ACTIVATED PROTEIN KINASE , BETA SUBUNIT"/>
    <property type="match status" value="1"/>
</dbReference>
<feature type="compositionally biased region" description="Basic and acidic residues" evidence="2">
    <location>
        <begin position="154"/>
        <end position="168"/>
    </location>
</feature>
<dbReference type="InterPro" id="IPR032640">
    <property type="entry name" value="AMPK1_CBM"/>
</dbReference>
<keyword evidence="5" id="KW-1185">Reference proteome</keyword>
<dbReference type="CDD" id="cd02859">
    <property type="entry name" value="E_set_AMPKbeta_like_N"/>
    <property type="match status" value="1"/>
</dbReference>
<feature type="region of interest" description="Disordered" evidence="2">
    <location>
        <begin position="563"/>
        <end position="590"/>
    </location>
</feature>
<feature type="compositionally biased region" description="Polar residues" evidence="2">
    <location>
        <begin position="68"/>
        <end position="83"/>
    </location>
</feature>
<feature type="compositionally biased region" description="Polar residues" evidence="2">
    <location>
        <begin position="129"/>
        <end position="141"/>
    </location>
</feature>
<evidence type="ECO:0000256" key="1">
    <source>
        <dbReference type="ARBA" id="ARBA00010926"/>
    </source>
</evidence>
<dbReference type="GO" id="GO:0005737">
    <property type="term" value="C:cytoplasm"/>
    <property type="evidence" value="ECO:0007669"/>
    <property type="project" value="TreeGrafter"/>
</dbReference>
<dbReference type="GO" id="GO:0005634">
    <property type="term" value="C:nucleus"/>
    <property type="evidence" value="ECO:0007669"/>
    <property type="project" value="TreeGrafter"/>
</dbReference>
<feature type="compositionally biased region" description="Polar residues" evidence="2">
    <location>
        <begin position="242"/>
        <end position="265"/>
    </location>
</feature>
<evidence type="ECO:0000259" key="3">
    <source>
        <dbReference type="SMART" id="SM01010"/>
    </source>
</evidence>
<feature type="compositionally biased region" description="Polar residues" evidence="2">
    <location>
        <begin position="30"/>
        <end position="40"/>
    </location>
</feature>
<dbReference type="AlphaFoldDB" id="A0AAJ6CJS4"/>
<protein>
    <recommendedName>
        <fullName evidence="3">Association with the SNF1 complex (ASC) domain-containing protein</fullName>
    </recommendedName>
</protein>
<feature type="region of interest" description="Disordered" evidence="2">
    <location>
        <begin position="302"/>
        <end position="341"/>
    </location>
</feature>
<sequence>MGNTSSIPEDSQKYAKRGEENSQEGKESFLPSTLTGFSNTHVHDGPNLAPIDSEPKVTVHRPGHLYSHSINLPTGAASSSNDDAPSYRRVLSQTNWDSSASQGPVLRGIPYMRGPSSDASYAHSEGSQRDSSTQASESSHLGSTSDSDAGSGDEDGRGVRKQLREQLREQLLNPRSERPIPTTGFKPIHGGGRVDPIKHRMLSTSLPNPASMPQETSSDSPVPIINTDTSYKEVESDIKTPTMPQKNQDQPSTPIVRQGSATAPQDATPVPPQRENFLSRTHMAHRASLIIDDDFVNLIEQRNESNSDDTQASDTEAPESKTNRDTSADAGNKRRLRTLPSYLRIPTSIPRAFAAPAQVPSNAEAQRPLSSPGVPTTTLDIINMPMYGETTIGSSDVTAAAPTSDPSANRPKLNRAQTVPSLTASPDVSLEKESKFTSTHDAHVTPTAEKVGRDDTQALVAKDYTPAQSATSEPLTAVNLMWRGKGRKVYVTGTFADEWRSKVALRQLRPNTPFLCTLYLPPGTHRLKFIVDDRWRISNELNTASDGEGTLVNYVEIPNPQERFSSVEPFPTSTRKDSELRPADDPRFADPAWASAMDDLRKQQRSVLEQRTGEWDELADDMPGADVAHWTSEVPVSVEVAQETEEALHEHQLEANAAGILPVPPQLPRQLEKVILNSSPAHAINNINTNAAVVDDNSVLPAPNHAVLHHLAASSIKNGVLAIGTVTRYKRKVRIVH</sequence>
<dbReference type="InterPro" id="IPR014756">
    <property type="entry name" value="Ig_E-set"/>
</dbReference>
<organism evidence="4 5">
    <name type="scientific">Malassezia yamatoensis</name>
    <dbReference type="NCBI Taxonomy" id="253288"/>
    <lineage>
        <taxon>Eukaryota</taxon>
        <taxon>Fungi</taxon>
        <taxon>Dikarya</taxon>
        <taxon>Basidiomycota</taxon>
        <taxon>Ustilaginomycotina</taxon>
        <taxon>Malasseziomycetes</taxon>
        <taxon>Malasseziales</taxon>
        <taxon>Malasseziaceae</taxon>
        <taxon>Malassezia</taxon>
    </lineage>
</organism>
<reference evidence="4 5" key="1">
    <citation type="submission" date="2023-03" db="EMBL/GenBank/DDBJ databases">
        <title>Mating type loci evolution in Malassezia.</title>
        <authorList>
            <person name="Coelho M.A."/>
        </authorList>
    </citation>
    <scope>NUCLEOTIDE SEQUENCE [LARGE SCALE GENOMIC DNA]</scope>
    <source>
        <strain evidence="4 5">CBS 9725</strain>
    </source>
</reference>
<proteinExistence type="inferred from homology"/>
<dbReference type="GO" id="GO:0007165">
    <property type="term" value="P:signal transduction"/>
    <property type="evidence" value="ECO:0007669"/>
    <property type="project" value="TreeGrafter"/>
</dbReference>
<feature type="domain" description="Association with the SNF1 complex (ASC)" evidence="3">
    <location>
        <begin position="623"/>
        <end position="733"/>
    </location>
</feature>
<feature type="compositionally biased region" description="Polar residues" evidence="2">
    <location>
        <begin position="415"/>
        <end position="426"/>
    </location>
</feature>
<feature type="region of interest" description="Disordered" evidence="2">
    <location>
        <begin position="1"/>
        <end position="274"/>
    </location>
</feature>
<dbReference type="InterPro" id="IPR050827">
    <property type="entry name" value="CRP1_MDG1_kinase"/>
</dbReference>
<feature type="compositionally biased region" description="Polar residues" evidence="2">
    <location>
        <begin position="91"/>
        <end position="102"/>
    </location>
</feature>
<dbReference type="GO" id="GO:0031588">
    <property type="term" value="C:nucleotide-activated protein kinase complex"/>
    <property type="evidence" value="ECO:0007669"/>
    <property type="project" value="TreeGrafter"/>
</dbReference>
<dbReference type="SUPFAM" id="SSF81296">
    <property type="entry name" value="E set domains"/>
    <property type="match status" value="1"/>
</dbReference>
<dbReference type="InterPro" id="IPR006828">
    <property type="entry name" value="ASC_dom"/>
</dbReference>
<dbReference type="GO" id="GO:0019901">
    <property type="term" value="F:protein kinase binding"/>
    <property type="evidence" value="ECO:0007669"/>
    <property type="project" value="TreeGrafter"/>
</dbReference>
<feature type="compositionally biased region" description="Polar residues" evidence="2">
    <location>
        <begin position="202"/>
        <end position="220"/>
    </location>
</feature>
<dbReference type="SMART" id="SM01010">
    <property type="entry name" value="AMPKBI"/>
    <property type="match status" value="1"/>
</dbReference>
<dbReference type="EMBL" id="CP119949">
    <property type="protein sequence ID" value="WFD01099.1"/>
    <property type="molecule type" value="Genomic_DNA"/>
</dbReference>
<feature type="compositionally biased region" description="Basic and acidic residues" evidence="2">
    <location>
        <begin position="574"/>
        <end position="588"/>
    </location>
</feature>
<feature type="compositionally biased region" description="Basic and acidic residues" evidence="2">
    <location>
        <begin position="10"/>
        <end position="27"/>
    </location>
</feature>
<dbReference type="Gene3D" id="6.20.250.60">
    <property type="match status" value="1"/>
</dbReference>
<evidence type="ECO:0000256" key="2">
    <source>
        <dbReference type="SAM" id="MobiDB-lite"/>
    </source>
</evidence>
<dbReference type="Pfam" id="PF04739">
    <property type="entry name" value="AMPKBI"/>
    <property type="match status" value="1"/>
</dbReference>
<dbReference type="PANTHER" id="PTHR10343:SF84">
    <property type="entry name" value="5'-AMP-ACTIVATED PROTEIN KINASE SUBUNIT BETA-1"/>
    <property type="match status" value="1"/>
</dbReference>